<keyword evidence="7 18" id="KW-0547">Nucleotide-binding</keyword>
<feature type="binding site" evidence="18">
    <location>
        <position position="610"/>
    </location>
    <ligand>
        <name>ATP</name>
        <dbReference type="ChEBI" id="CHEBI:30616"/>
    </ligand>
</feature>
<evidence type="ECO:0000256" key="12">
    <source>
        <dbReference type="ARBA" id="ARBA00023034"/>
    </source>
</evidence>
<comment type="subcellular location">
    <subcellularLocation>
        <location evidence="2">Golgi apparatus</location>
        <location evidence="2">trans-Golgi network membrane</location>
        <topology evidence="2">Multi-pass membrane protein</topology>
    </subcellularLocation>
    <subcellularLocation>
        <location evidence="20">Membrane</location>
        <topology evidence="20">Multi-pass membrane protein</topology>
    </subcellularLocation>
</comment>
<evidence type="ECO:0000256" key="13">
    <source>
        <dbReference type="ARBA" id="ARBA00023136"/>
    </source>
</evidence>
<dbReference type="GO" id="GO:0005524">
    <property type="term" value="F:ATP binding"/>
    <property type="evidence" value="ECO:0007669"/>
    <property type="project" value="UniProtKB-UniRule"/>
</dbReference>
<dbReference type="KEGG" id="som:SOMG_00145"/>
<keyword evidence="8 18" id="KW-0067">ATP-binding</keyword>
<evidence type="ECO:0000256" key="10">
    <source>
        <dbReference type="ARBA" id="ARBA00022967"/>
    </source>
</evidence>
<evidence type="ECO:0000313" key="25">
    <source>
        <dbReference type="Proteomes" id="UP001212411"/>
    </source>
</evidence>
<dbReference type="RefSeq" id="XP_056035687.1">
    <property type="nucleotide sequence ID" value="XM_056178943.1"/>
</dbReference>
<feature type="domain" description="P-type ATPase N-terminal" evidence="22">
    <location>
        <begin position="148"/>
        <end position="209"/>
    </location>
</feature>
<evidence type="ECO:0000259" key="23">
    <source>
        <dbReference type="Pfam" id="PF16212"/>
    </source>
</evidence>
<dbReference type="InterPro" id="IPR023298">
    <property type="entry name" value="ATPase_P-typ_TM_dom_sf"/>
</dbReference>
<evidence type="ECO:0000256" key="14">
    <source>
        <dbReference type="ARBA" id="ARBA00034036"/>
    </source>
</evidence>
<feature type="binding site" evidence="19">
    <location>
        <position position="519"/>
    </location>
    <ligand>
        <name>Mg(2+)</name>
        <dbReference type="ChEBI" id="CHEBI:18420"/>
    </ligand>
</feature>
<keyword evidence="9 19" id="KW-0460">Magnesium</keyword>
<comment type="catalytic activity">
    <reaction evidence="15">
        <text>a 1,2-diacyl-sn-glycero-3-phosphoethanolamine(out) + ATP + H2O = a 1,2-diacyl-sn-glycero-3-phosphoethanolamine(in) + ADP + phosphate + H(+)</text>
        <dbReference type="Rhea" id="RHEA:66132"/>
        <dbReference type="ChEBI" id="CHEBI:15377"/>
        <dbReference type="ChEBI" id="CHEBI:15378"/>
        <dbReference type="ChEBI" id="CHEBI:30616"/>
        <dbReference type="ChEBI" id="CHEBI:43474"/>
        <dbReference type="ChEBI" id="CHEBI:64612"/>
        <dbReference type="ChEBI" id="CHEBI:456216"/>
    </reaction>
    <physiologicalReaction direction="left-to-right" evidence="15">
        <dbReference type="Rhea" id="RHEA:66133"/>
    </physiologicalReaction>
</comment>
<dbReference type="SFLD" id="SFLDS00003">
    <property type="entry name" value="Haloacid_Dehalogenase"/>
    <property type="match status" value="1"/>
</dbReference>
<evidence type="ECO:0000313" key="24">
    <source>
        <dbReference type="EMBL" id="WBW71444.1"/>
    </source>
</evidence>
<dbReference type="Pfam" id="PF16212">
    <property type="entry name" value="PhoLip_ATPase_C"/>
    <property type="match status" value="1"/>
</dbReference>
<dbReference type="GO" id="GO:0005802">
    <property type="term" value="C:trans-Golgi network"/>
    <property type="evidence" value="ECO:0007669"/>
    <property type="project" value="TreeGrafter"/>
</dbReference>
<evidence type="ECO:0000256" key="19">
    <source>
        <dbReference type="PIRSR" id="PIRSR606539-3"/>
    </source>
</evidence>
<feature type="binding site" evidence="19">
    <location>
        <position position="906"/>
    </location>
    <ligand>
        <name>Mg(2+)</name>
        <dbReference type="ChEBI" id="CHEBI:18420"/>
    </ligand>
</feature>
<evidence type="ECO:0000256" key="5">
    <source>
        <dbReference type="ARBA" id="ARBA00022692"/>
    </source>
</evidence>
<dbReference type="FunFam" id="3.40.50.1000:FF:000010">
    <property type="entry name" value="Phospholipid-transporting ATPase"/>
    <property type="match status" value="1"/>
</dbReference>
<feature type="compositionally biased region" description="Basic and acidic residues" evidence="21">
    <location>
        <begin position="1"/>
        <end position="16"/>
    </location>
</feature>
<evidence type="ECO:0000256" key="4">
    <source>
        <dbReference type="ARBA" id="ARBA00022553"/>
    </source>
</evidence>
<dbReference type="Pfam" id="PF13246">
    <property type="entry name" value="Cation_ATPase"/>
    <property type="match status" value="1"/>
</dbReference>
<keyword evidence="25" id="KW-1185">Reference proteome</keyword>
<feature type="binding site" evidence="18">
    <location>
        <position position="707"/>
    </location>
    <ligand>
        <name>ATP</name>
        <dbReference type="ChEBI" id="CHEBI:30616"/>
    </ligand>
</feature>
<feature type="domain" description="P-type ATPase C-terminal" evidence="23">
    <location>
        <begin position="932"/>
        <end position="1184"/>
    </location>
</feature>
<feature type="binding site" evidence="18">
    <location>
        <position position="788"/>
    </location>
    <ligand>
        <name>ATP</name>
        <dbReference type="ChEBI" id="CHEBI:30616"/>
    </ligand>
</feature>
<dbReference type="GO" id="GO:0016887">
    <property type="term" value="F:ATP hydrolysis activity"/>
    <property type="evidence" value="ECO:0007669"/>
    <property type="project" value="InterPro"/>
</dbReference>
<evidence type="ECO:0000256" key="9">
    <source>
        <dbReference type="ARBA" id="ARBA00022842"/>
    </source>
</evidence>
<dbReference type="NCBIfam" id="TIGR01652">
    <property type="entry name" value="ATPase-Plipid"/>
    <property type="match status" value="1"/>
</dbReference>
<dbReference type="SUPFAM" id="SSF56784">
    <property type="entry name" value="HAD-like"/>
    <property type="match status" value="1"/>
</dbReference>
<dbReference type="EMBL" id="CP115611">
    <property type="protein sequence ID" value="WBW71444.1"/>
    <property type="molecule type" value="Genomic_DNA"/>
</dbReference>
<comment type="catalytic activity">
    <reaction evidence="16">
        <text>a 1,2-diacyl-sn-glycero-3-phospho-L-serine(out) + ATP + H2O = a 1,2-diacyl-sn-glycero-3-phospho-L-serine(in) + ADP + phosphate + H(+)</text>
        <dbReference type="Rhea" id="RHEA:38567"/>
        <dbReference type="ChEBI" id="CHEBI:15377"/>
        <dbReference type="ChEBI" id="CHEBI:15378"/>
        <dbReference type="ChEBI" id="CHEBI:30616"/>
        <dbReference type="ChEBI" id="CHEBI:43474"/>
        <dbReference type="ChEBI" id="CHEBI:57262"/>
        <dbReference type="ChEBI" id="CHEBI:456216"/>
    </reaction>
    <physiologicalReaction direction="left-to-right" evidence="16">
        <dbReference type="Rhea" id="RHEA:38568"/>
    </physiologicalReaction>
</comment>
<keyword evidence="4" id="KW-0597">Phosphoprotein</keyword>
<dbReference type="GO" id="GO:0032456">
    <property type="term" value="P:endocytic recycling"/>
    <property type="evidence" value="ECO:0007669"/>
    <property type="project" value="TreeGrafter"/>
</dbReference>
<accession>A0AAE9W820</accession>
<name>A0AAE9W820_9SCHI</name>
<evidence type="ECO:0000256" key="18">
    <source>
        <dbReference type="PIRSR" id="PIRSR606539-2"/>
    </source>
</evidence>
<feature type="transmembrane region" description="Helical" evidence="20">
    <location>
        <begin position="963"/>
        <end position="983"/>
    </location>
</feature>
<dbReference type="SUPFAM" id="SSF81665">
    <property type="entry name" value="Calcium ATPase, transmembrane domain M"/>
    <property type="match status" value="1"/>
</dbReference>
<dbReference type="Gene3D" id="3.40.50.1000">
    <property type="entry name" value="HAD superfamily/HAD-like"/>
    <property type="match status" value="1"/>
</dbReference>
<proteinExistence type="inferred from homology"/>
<feature type="binding site" evidence="18">
    <location>
        <position position="651"/>
    </location>
    <ligand>
        <name>ATP</name>
        <dbReference type="ChEBI" id="CHEBI:30616"/>
    </ligand>
</feature>
<feature type="binding site" evidence="18">
    <location>
        <position position="518"/>
    </location>
    <ligand>
        <name>ATP</name>
        <dbReference type="ChEBI" id="CHEBI:30616"/>
    </ligand>
</feature>
<dbReference type="Pfam" id="PF16209">
    <property type="entry name" value="PhoLip_ATPase_N"/>
    <property type="match status" value="1"/>
</dbReference>
<comment type="catalytic activity">
    <reaction evidence="14 20">
        <text>ATP + H2O + phospholipidSide 1 = ADP + phosphate + phospholipidSide 2.</text>
        <dbReference type="EC" id="7.6.2.1"/>
    </reaction>
</comment>
<feature type="transmembrane region" description="Helical" evidence="20">
    <location>
        <begin position="1110"/>
        <end position="1134"/>
    </location>
</feature>
<dbReference type="PANTHER" id="PTHR24092:SF150">
    <property type="entry name" value="PHOSPHOLIPID-TRANSPORTING ATPASE"/>
    <property type="match status" value="1"/>
</dbReference>
<keyword evidence="13 20" id="KW-0472">Membrane</keyword>
<feature type="transmembrane region" description="Helical" evidence="20">
    <location>
        <begin position="406"/>
        <end position="426"/>
    </location>
</feature>
<dbReference type="GO" id="GO:0045332">
    <property type="term" value="P:phospholipid translocation"/>
    <property type="evidence" value="ECO:0007669"/>
    <property type="project" value="TreeGrafter"/>
</dbReference>
<dbReference type="InterPro" id="IPR006539">
    <property type="entry name" value="P-type_ATPase_IV"/>
</dbReference>
<dbReference type="EC" id="7.6.2.1" evidence="20"/>
<dbReference type="InterPro" id="IPR044492">
    <property type="entry name" value="P_typ_ATPase_HD_dom"/>
</dbReference>
<feature type="binding site" evidence="18">
    <location>
        <position position="787"/>
    </location>
    <ligand>
        <name>ATP</name>
        <dbReference type="ChEBI" id="CHEBI:30616"/>
    </ligand>
</feature>
<organism evidence="24 25">
    <name type="scientific">Schizosaccharomyces osmophilus</name>
    <dbReference type="NCBI Taxonomy" id="2545709"/>
    <lineage>
        <taxon>Eukaryota</taxon>
        <taxon>Fungi</taxon>
        <taxon>Dikarya</taxon>
        <taxon>Ascomycota</taxon>
        <taxon>Taphrinomycotina</taxon>
        <taxon>Schizosaccharomycetes</taxon>
        <taxon>Schizosaccharomycetales</taxon>
        <taxon>Schizosaccharomycetaceae</taxon>
        <taxon>Schizosaccharomyces</taxon>
    </lineage>
</organism>
<dbReference type="GeneID" id="80873632"/>
<evidence type="ECO:0000256" key="20">
    <source>
        <dbReference type="RuleBase" id="RU362033"/>
    </source>
</evidence>
<evidence type="ECO:0000256" key="8">
    <source>
        <dbReference type="ARBA" id="ARBA00022840"/>
    </source>
</evidence>
<sequence length="1255" mass="143055">MSRNVEIRKNAPRDSEDSLSSDITFHRTDGPQENPFLGKDEFEDIFGAESQFVSSSGQDLRNPFLSDDRPGRMDQVNDPNNAYVRATGADVRKIEIPLRNFADPIQNEDYIHERRHGFFERLKSLKRVFKKKEKPIDPKELGPRIITLNDYTANHFLNNIVSTCKYNAVSFLPKFLREQFSKYSNLFFLFTAVIQQIPGITPMNRYTTIAPMLVVLSLSGVKEVMEDIKRKNQDEEMNTSVSHVMQGTGFVEKQWREVQVGDIVKVVSETFFPADLILLSSSEPEGLCYIETANLDGETNLKVKQALPETSNLLKPIELSQLEGTVKSEQPNNSLYTYDATLKLLPNDRELPLGPEQLLLRGAQLRNTHWVYGVVVFTGHETKLMKNTTETPIKRTAVEKQVNTQILYLLFIFVFLCFCSSLGSLIQRSVYGSAFSYLLITTSRGGEFFKQLLTFWILYSNLVPISLFVTFELVRYVQAQLISSDLDMYNEETDVPAACRTSSLVEELGQVGYIFSDKTGTLTRNQMDFRQCSIAGLAYADVVPEDRQYSEELDPDMIIYDFSTLKKNLDSSNGDLIHHFLLVLSICQTVIPEFDETSNSMKYQASSPDEGALVKGAVSIGYEFIARKPRYVTVRLFDKEETYELLNICEFNSTRKRMSIVFRCPDGKIRLYIKGADTVILDRLVGDCPYLTTTIHHLEDYATVGLRTLCIAMREISDYDYQRWATIYEAASTSLVDRAQKLMDAAEMIEKDLTLLGATAIEDRLQDGVPDTISTLQTAGIKIWVLTGDRQETAINIGMSCKLIDEDMGLVIVNEQTKEATAESIMSKLSSIYRNEHNSGNIESMALIIDGVSLTFALERSLERRFFELASLCRAVICCRVSPLQKALVVKMVKRNTDSILLAIGDGANDVPMIQAANIGVGISGMEGLQAVRSSDFSISQFCYLRKLLLVHGSWCYQRLSKLILFSFYKNVALYMTQFWFAFCNAFSGQVTYESWSISLYNVLFTVLPPIVIGIFDQYVSASQLYQYPQLYQLGQRGEFFNLKRFWAWIANGFYHSLLLFLCSIAVFDSDGPNSNGPTSGHWVWGTTLYAMILATVLGKAALISNHWTYYMVIATLGSFVFWLVFMPIYAVVAPAIGFSKEFKGIIPYLHGNLKFWASLFVFPTFALMRDFVWKYSSRMYYPEEYHYVQEIQKYNITDYRPRMIGFHKAIRKIRQMQRMRKQRGYAFSQGEEDQSRILDAYDTTHVRGAYGEMR</sequence>
<feature type="transmembrane region" description="Helical" evidence="20">
    <location>
        <begin position="1154"/>
        <end position="1173"/>
    </location>
</feature>
<evidence type="ECO:0000256" key="6">
    <source>
        <dbReference type="ARBA" id="ARBA00022723"/>
    </source>
</evidence>
<dbReference type="Gene3D" id="3.40.1110.10">
    <property type="entry name" value="Calcium-transporting ATPase, cytoplasmic domain N"/>
    <property type="match status" value="1"/>
</dbReference>
<dbReference type="Proteomes" id="UP001212411">
    <property type="component" value="Chromosome 1"/>
</dbReference>
<evidence type="ECO:0000259" key="22">
    <source>
        <dbReference type="Pfam" id="PF16209"/>
    </source>
</evidence>
<dbReference type="CDD" id="cd02073">
    <property type="entry name" value="P-type_ATPase_APLT_Dnf-like"/>
    <property type="match status" value="1"/>
</dbReference>
<reference evidence="24 25" key="1">
    <citation type="journal article" date="2023" name="G3 (Bethesda)">
        <title>A high-quality reference genome for the fission yeast Schizosaccharomyces osmophilus.</title>
        <authorList>
            <person name="Jia G.S."/>
            <person name="Zhang W.C."/>
            <person name="Liang Y."/>
            <person name="Liu X.H."/>
            <person name="Rhind N."/>
            <person name="Pidoux A."/>
            <person name="Brysch-Herzberg M."/>
            <person name="Du L.L."/>
        </authorList>
    </citation>
    <scope>NUCLEOTIDE SEQUENCE [LARGE SCALE GENOMIC DNA]</scope>
    <source>
        <strain evidence="24 25">CBS 15793</strain>
    </source>
</reference>
<feature type="binding site" evidence="18">
    <location>
        <position position="517"/>
    </location>
    <ligand>
        <name>ATP</name>
        <dbReference type="ChEBI" id="CHEBI:30616"/>
    </ligand>
</feature>
<keyword evidence="11 20" id="KW-1133">Transmembrane helix</keyword>
<dbReference type="InterPro" id="IPR032631">
    <property type="entry name" value="P-type_ATPase_N"/>
</dbReference>
<dbReference type="AlphaFoldDB" id="A0AAE9W820"/>
<dbReference type="InterPro" id="IPR023214">
    <property type="entry name" value="HAD_sf"/>
</dbReference>
<feature type="transmembrane region" description="Helical" evidence="20">
    <location>
        <begin position="1046"/>
        <end position="1068"/>
    </location>
</feature>
<dbReference type="PROSITE" id="PS00154">
    <property type="entry name" value="ATPASE_E1_E2"/>
    <property type="match status" value="1"/>
</dbReference>
<evidence type="ECO:0000256" key="1">
    <source>
        <dbReference type="ARBA" id="ARBA00001946"/>
    </source>
</evidence>
<feature type="region of interest" description="Disordered" evidence="21">
    <location>
        <begin position="1"/>
        <end position="37"/>
    </location>
</feature>
<dbReference type="GO" id="GO:0006892">
    <property type="term" value="P:post-Golgi vesicle-mediated transport"/>
    <property type="evidence" value="ECO:0007669"/>
    <property type="project" value="TreeGrafter"/>
</dbReference>
<comment type="cofactor">
    <cofactor evidence="1 19">
        <name>Mg(2+)</name>
        <dbReference type="ChEBI" id="CHEBI:18420"/>
    </cofactor>
</comment>
<feature type="binding site" evidence="18">
    <location>
        <position position="519"/>
    </location>
    <ligand>
        <name>ATP</name>
        <dbReference type="ChEBI" id="CHEBI:30616"/>
    </ligand>
</feature>
<keyword evidence="10 20" id="KW-1278">Translocase</keyword>
<feature type="transmembrane region" description="Helical" evidence="20">
    <location>
        <begin position="1083"/>
        <end position="1103"/>
    </location>
</feature>
<dbReference type="GO" id="GO:0140326">
    <property type="term" value="F:ATPase-coupled intramembrane lipid transporter activity"/>
    <property type="evidence" value="ECO:0007669"/>
    <property type="project" value="UniProtKB-EC"/>
</dbReference>
<evidence type="ECO:0000256" key="2">
    <source>
        <dbReference type="ARBA" id="ARBA00004166"/>
    </source>
</evidence>
<protein>
    <recommendedName>
        <fullName evidence="20">Phospholipid-transporting ATPase</fullName>
        <ecNumber evidence="20">7.6.2.1</ecNumber>
    </recommendedName>
</protein>
<dbReference type="SUPFAM" id="SSF81660">
    <property type="entry name" value="Metal cation-transporting ATPase, ATP-binding domain N"/>
    <property type="match status" value="1"/>
</dbReference>
<dbReference type="GO" id="GO:0000287">
    <property type="term" value="F:magnesium ion binding"/>
    <property type="evidence" value="ECO:0007669"/>
    <property type="project" value="UniProtKB-UniRule"/>
</dbReference>
<gene>
    <name evidence="24" type="ORF">SOMG_00145</name>
</gene>
<dbReference type="InterPro" id="IPR036412">
    <property type="entry name" value="HAD-like_sf"/>
</dbReference>
<keyword evidence="12" id="KW-0333">Golgi apparatus</keyword>
<feature type="transmembrane region" description="Helical" evidence="20">
    <location>
        <begin position="453"/>
        <end position="474"/>
    </location>
</feature>
<feature type="active site" description="4-aspartylphosphate intermediate" evidence="17">
    <location>
        <position position="517"/>
    </location>
</feature>
<dbReference type="InterPro" id="IPR001757">
    <property type="entry name" value="P_typ_ATPase"/>
</dbReference>
<evidence type="ECO:0000256" key="7">
    <source>
        <dbReference type="ARBA" id="ARBA00022741"/>
    </source>
</evidence>
<evidence type="ECO:0000256" key="21">
    <source>
        <dbReference type="SAM" id="MobiDB-lite"/>
    </source>
</evidence>
<evidence type="ECO:0000256" key="17">
    <source>
        <dbReference type="PIRSR" id="PIRSR606539-1"/>
    </source>
</evidence>
<evidence type="ECO:0000256" key="16">
    <source>
        <dbReference type="ARBA" id="ARBA00051303"/>
    </source>
</evidence>
<feature type="binding site" evidence="18">
    <location>
        <position position="674"/>
    </location>
    <ligand>
        <name>ATP</name>
        <dbReference type="ChEBI" id="CHEBI:30616"/>
    </ligand>
</feature>
<feature type="region of interest" description="Disordered" evidence="21">
    <location>
        <begin position="54"/>
        <end position="73"/>
    </location>
</feature>
<feature type="binding site" evidence="18">
    <location>
        <position position="886"/>
    </location>
    <ligand>
        <name>ATP</name>
        <dbReference type="ChEBI" id="CHEBI:30616"/>
    </ligand>
</feature>
<dbReference type="Gene3D" id="2.70.150.10">
    <property type="entry name" value="Calcium-transporting ATPase, cytoplasmic transduction domain A"/>
    <property type="match status" value="1"/>
</dbReference>
<feature type="binding site" evidence="19">
    <location>
        <position position="517"/>
    </location>
    <ligand>
        <name>Mg(2+)</name>
        <dbReference type="ChEBI" id="CHEBI:18420"/>
    </ligand>
</feature>
<evidence type="ECO:0000256" key="15">
    <source>
        <dbReference type="ARBA" id="ARBA00049128"/>
    </source>
</evidence>
<dbReference type="FunFam" id="2.70.150.10:FF:000026">
    <property type="entry name" value="Phospholipid-transporting ATPase"/>
    <property type="match status" value="1"/>
</dbReference>
<feature type="binding site" evidence="18">
    <location>
        <position position="880"/>
    </location>
    <ligand>
        <name>ATP</name>
        <dbReference type="ChEBI" id="CHEBI:30616"/>
    </ligand>
</feature>
<dbReference type="NCBIfam" id="TIGR01494">
    <property type="entry name" value="ATPase_P-type"/>
    <property type="match status" value="2"/>
</dbReference>
<dbReference type="InterPro" id="IPR008250">
    <property type="entry name" value="ATPase_P-typ_transduc_dom_A_sf"/>
</dbReference>
<dbReference type="SUPFAM" id="SSF81653">
    <property type="entry name" value="Calcium ATPase, transduction domain A"/>
    <property type="match status" value="1"/>
</dbReference>
<feature type="binding site" evidence="18">
    <location>
        <position position="909"/>
    </location>
    <ligand>
        <name>ATP</name>
        <dbReference type="ChEBI" id="CHEBI:30616"/>
    </ligand>
</feature>
<dbReference type="InterPro" id="IPR032630">
    <property type="entry name" value="P_typ_ATPase_c"/>
</dbReference>
<comment type="similarity">
    <text evidence="3 20">Belongs to the cation transport ATPase (P-type) (TC 3.A.3) family. Type IV subfamily.</text>
</comment>
<evidence type="ECO:0000256" key="3">
    <source>
        <dbReference type="ARBA" id="ARBA00008109"/>
    </source>
</evidence>
<dbReference type="PRINTS" id="PR00119">
    <property type="entry name" value="CATATPASE"/>
</dbReference>
<feature type="transmembrane region" description="Helical" evidence="20">
    <location>
        <begin position="995"/>
        <end position="1016"/>
    </location>
</feature>
<feature type="binding site" evidence="18">
    <location>
        <position position="789"/>
    </location>
    <ligand>
        <name>ATP</name>
        <dbReference type="ChEBI" id="CHEBI:30616"/>
    </ligand>
</feature>
<keyword evidence="6 19" id="KW-0479">Metal-binding</keyword>
<keyword evidence="5 20" id="KW-0812">Transmembrane</keyword>
<dbReference type="SFLD" id="SFLDF00027">
    <property type="entry name" value="p-type_atpase"/>
    <property type="match status" value="1"/>
</dbReference>
<dbReference type="SFLD" id="SFLDG00002">
    <property type="entry name" value="C1.7:_P-type_atpase_like"/>
    <property type="match status" value="1"/>
</dbReference>
<dbReference type="InterPro" id="IPR018303">
    <property type="entry name" value="ATPase_P-typ_P_site"/>
</dbReference>
<evidence type="ECO:0000256" key="11">
    <source>
        <dbReference type="ARBA" id="ARBA00022989"/>
    </source>
</evidence>
<feature type="binding site" evidence="18">
    <location>
        <position position="910"/>
    </location>
    <ligand>
        <name>ATP</name>
        <dbReference type="ChEBI" id="CHEBI:30616"/>
    </ligand>
</feature>
<feature type="binding site" evidence="19">
    <location>
        <position position="910"/>
    </location>
    <ligand>
        <name>Mg(2+)</name>
        <dbReference type="ChEBI" id="CHEBI:18420"/>
    </ligand>
</feature>
<dbReference type="InterPro" id="IPR023299">
    <property type="entry name" value="ATPase_P-typ_cyto_dom_N"/>
</dbReference>
<dbReference type="GO" id="GO:0005886">
    <property type="term" value="C:plasma membrane"/>
    <property type="evidence" value="ECO:0007669"/>
    <property type="project" value="TreeGrafter"/>
</dbReference>
<dbReference type="PANTHER" id="PTHR24092">
    <property type="entry name" value="PROBABLE PHOSPHOLIPID-TRANSPORTING ATPASE"/>
    <property type="match status" value="1"/>
</dbReference>